<dbReference type="InterPro" id="IPR011049">
    <property type="entry name" value="Serralysin-like_metalloprot_C"/>
</dbReference>
<proteinExistence type="predicted"/>
<name>A0A963Z0J1_9PROT</name>
<reference evidence="1 2" key="1">
    <citation type="journal article" date="2021" name="Microorganisms">
        <title>Acidisoma silvae sp. nov. and Acidisomacellulosilytica sp. nov., Two Acidophilic Bacteria Isolated from Decaying Wood, Hydrolyzing Cellulose and Producing Poly-3-hydroxybutyrate.</title>
        <authorList>
            <person name="Mieszkin S."/>
            <person name="Pouder E."/>
            <person name="Uroz S."/>
            <person name="Simon-Colin C."/>
            <person name="Alain K."/>
        </authorList>
    </citation>
    <scope>NUCLEOTIDE SEQUENCE [LARGE SCALE GENOMIC DNA]</scope>
    <source>
        <strain evidence="1 2">HW T5.17</strain>
    </source>
</reference>
<protein>
    <recommendedName>
        <fullName evidence="3">Calcium-binding protein</fullName>
    </recommendedName>
</protein>
<organism evidence="1 2">
    <name type="scientific">Acidisoma cellulosilyticum</name>
    <dbReference type="NCBI Taxonomy" id="2802395"/>
    <lineage>
        <taxon>Bacteria</taxon>
        <taxon>Pseudomonadati</taxon>
        <taxon>Pseudomonadota</taxon>
        <taxon>Alphaproteobacteria</taxon>
        <taxon>Acetobacterales</taxon>
        <taxon>Acidocellaceae</taxon>
        <taxon>Acidisoma</taxon>
    </lineage>
</organism>
<dbReference type="AlphaFoldDB" id="A0A963Z0J1"/>
<dbReference type="SUPFAM" id="SSF51120">
    <property type="entry name" value="beta-Roll"/>
    <property type="match status" value="1"/>
</dbReference>
<comment type="caution">
    <text evidence="1">The sequence shown here is derived from an EMBL/GenBank/DDBJ whole genome shotgun (WGS) entry which is preliminary data.</text>
</comment>
<evidence type="ECO:0000313" key="1">
    <source>
        <dbReference type="EMBL" id="MCB8879777.1"/>
    </source>
</evidence>
<keyword evidence="2" id="KW-1185">Reference proteome</keyword>
<dbReference type="EMBL" id="JAESVA010000002">
    <property type="protein sequence ID" value="MCB8879777.1"/>
    <property type="molecule type" value="Genomic_DNA"/>
</dbReference>
<evidence type="ECO:0008006" key="3">
    <source>
        <dbReference type="Google" id="ProtNLM"/>
    </source>
</evidence>
<dbReference type="Proteomes" id="UP000721844">
    <property type="component" value="Unassembled WGS sequence"/>
</dbReference>
<accession>A0A963Z0J1</accession>
<gene>
    <name evidence="1" type="ORF">ACELLULO517_05990</name>
</gene>
<dbReference type="RefSeq" id="WP_227306397.1">
    <property type="nucleotide sequence ID" value="NZ_JAESVA010000002.1"/>
</dbReference>
<evidence type="ECO:0000313" key="2">
    <source>
        <dbReference type="Proteomes" id="UP000721844"/>
    </source>
</evidence>
<sequence length="286" mass="27284">MSDTATIPSGVQPANYSSATGSSQIFEANFGPGTIYSVVIDSSVNTVPGALVVGGTGTSQTISGASIVSDSNATGNNAFTVTSPTVVLAAPSDTITAATAATTVYGGWAGITQFSLGGSGSSVTGGPGDITGVSTGANTTLIGGGGNSIFTVTGANSLAVAGASGITGIDASSSTGPLTIATNPLANSGTLVATLGSGADTFIGGAGASTVTAGSGNDVFGFVNGHAGGTVVIIGFNASDNIAFGGYGYTGTNLPVETVTAAGDVMTLNDGTKILFAGLDHKLFNN</sequence>